<reference evidence="2 3" key="1">
    <citation type="journal article" date="2014" name="PLoS Genet.">
        <title>Phylogenetically driven sequencing of extremely halophilic archaea reveals strategies for static and dynamic osmo-response.</title>
        <authorList>
            <person name="Becker E.A."/>
            <person name="Seitzer P.M."/>
            <person name="Tritt A."/>
            <person name="Larsen D."/>
            <person name="Krusor M."/>
            <person name="Yao A.I."/>
            <person name="Wu D."/>
            <person name="Madern D."/>
            <person name="Eisen J.A."/>
            <person name="Darling A.E."/>
            <person name="Facciotti M.T."/>
        </authorList>
    </citation>
    <scope>NUCLEOTIDE SEQUENCE [LARGE SCALE GENOMIC DNA]</scope>
    <source>
        <strain evidence="2 3">JCM 14089</strain>
    </source>
</reference>
<feature type="region of interest" description="Disordered" evidence="1">
    <location>
        <begin position="20"/>
        <end position="62"/>
    </location>
</feature>
<evidence type="ECO:0000313" key="3">
    <source>
        <dbReference type="Proteomes" id="UP000011661"/>
    </source>
</evidence>
<dbReference type="STRING" id="1230460.C495_07865"/>
<protein>
    <submittedName>
        <fullName evidence="2">Uncharacterized protein</fullName>
    </submittedName>
</protein>
<dbReference type="Proteomes" id="UP000011661">
    <property type="component" value="Unassembled WGS sequence"/>
</dbReference>
<accession>L9W841</accession>
<gene>
    <name evidence="2" type="ORF">C495_07865</name>
</gene>
<evidence type="ECO:0000313" key="2">
    <source>
        <dbReference type="EMBL" id="ELY45680.1"/>
    </source>
</evidence>
<dbReference type="RefSeq" id="WP_008161669.1">
    <property type="nucleotide sequence ID" value="NZ_AOHX01000033.1"/>
</dbReference>
<evidence type="ECO:0000256" key="1">
    <source>
        <dbReference type="SAM" id="MobiDB-lite"/>
    </source>
</evidence>
<sequence length="176" mass="18669">MNELPRRKLLAVTGTALTGAVAGCSGSDDDPDDSTEADDPDAGDEADPEPSETDSSTGVAGTVLGDVIVDNSGETEHTVDVLVEFDREIEAWSTETLEANEDVTLERNWPTDPGQFRVVARLDQGEPVEITPARWNDPDCLNLYVRIGREGTLTFLSDTSGGPCGDGDADIDDAEA</sequence>
<dbReference type="OrthoDB" id="205445at2157"/>
<proteinExistence type="predicted"/>
<organism evidence="2 3">
    <name type="scientific">Natronorubrum sulfidifaciens JCM 14089</name>
    <dbReference type="NCBI Taxonomy" id="1230460"/>
    <lineage>
        <taxon>Archaea</taxon>
        <taxon>Methanobacteriati</taxon>
        <taxon>Methanobacteriota</taxon>
        <taxon>Stenosarchaea group</taxon>
        <taxon>Halobacteria</taxon>
        <taxon>Halobacteriales</taxon>
        <taxon>Natrialbaceae</taxon>
        <taxon>Natronorubrum</taxon>
    </lineage>
</organism>
<dbReference type="eggNOG" id="arCOG11189">
    <property type="taxonomic scope" value="Archaea"/>
</dbReference>
<feature type="compositionally biased region" description="Acidic residues" evidence="1">
    <location>
        <begin position="27"/>
        <end position="52"/>
    </location>
</feature>
<dbReference type="AlphaFoldDB" id="L9W841"/>
<dbReference type="PATRIC" id="fig|1230460.4.peg.1587"/>
<dbReference type="PROSITE" id="PS51257">
    <property type="entry name" value="PROKAR_LIPOPROTEIN"/>
    <property type="match status" value="1"/>
</dbReference>
<name>L9W841_9EURY</name>
<keyword evidence="3" id="KW-1185">Reference proteome</keyword>
<comment type="caution">
    <text evidence="2">The sequence shown here is derived from an EMBL/GenBank/DDBJ whole genome shotgun (WGS) entry which is preliminary data.</text>
</comment>
<dbReference type="EMBL" id="AOHX01000033">
    <property type="protein sequence ID" value="ELY45680.1"/>
    <property type="molecule type" value="Genomic_DNA"/>
</dbReference>